<dbReference type="Pfam" id="PF00072">
    <property type="entry name" value="Response_reg"/>
    <property type="match status" value="1"/>
</dbReference>
<feature type="modified residue" description="4-aspartylphosphate" evidence="2">
    <location>
        <position position="49"/>
    </location>
</feature>
<dbReference type="InterPro" id="IPR003594">
    <property type="entry name" value="HATPase_dom"/>
</dbReference>
<dbReference type="InterPro" id="IPR039420">
    <property type="entry name" value="WalR-like"/>
</dbReference>
<dbReference type="SMART" id="SM00448">
    <property type="entry name" value="REC"/>
    <property type="match status" value="1"/>
</dbReference>
<dbReference type="InterPro" id="IPR016032">
    <property type="entry name" value="Sig_transdc_resp-reg_C-effctor"/>
</dbReference>
<dbReference type="PROSITE" id="PS50110">
    <property type="entry name" value="RESPONSE_REGULATORY"/>
    <property type="match status" value="1"/>
</dbReference>
<evidence type="ECO:0000256" key="1">
    <source>
        <dbReference type="ARBA" id="ARBA00023125"/>
    </source>
</evidence>
<dbReference type="GO" id="GO:0000156">
    <property type="term" value="F:phosphorelay response regulator activity"/>
    <property type="evidence" value="ECO:0007669"/>
    <property type="project" value="TreeGrafter"/>
</dbReference>
<proteinExistence type="predicted"/>
<dbReference type="SMART" id="SM00862">
    <property type="entry name" value="Trans_reg_C"/>
    <property type="match status" value="1"/>
</dbReference>
<dbReference type="CDD" id="cd00383">
    <property type="entry name" value="trans_reg_C"/>
    <property type="match status" value="1"/>
</dbReference>
<dbReference type="InterPro" id="IPR001867">
    <property type="entry name" value="OmpR/PhoB-type_DNA-bd"/>
</dbReference>
<dbReference type="GO" id="GO:0005829">
    <property type="term" value="C:cytosol"/>
    <property type="evidence" value="ECO:0007669"/>
    <property type="project" value="TreeGrafter"/>
</dbReference>
<dbReference type="Pfam" id="PF00486">
    <property type="entry name" value="Trans_reg_C"/>
    <property type="match status" value="1"/>
</dbReference>
<dbReference type="InterPro" id="IPR036388">
    <property type="entry name" value="WH-like_DNA-bd_sf"/>
</dbReference>
<dbReference type="AlphaFoldDB" id="A0A7G6T6I1"/>
<dbReference type="SUPFAM" id="SSF46894">
    <property type="entry name" value="C-terminal effector domain of the bipartite response regulators"/>
    <property type="match status" value="1"/>
</dbReference>
<evidence type="ECO:0000259" key="5">
    <source>
        <dbReference type="PROSITE" id="PS51755"/>
    </source>
</evidence>
<dbReference type="GO" id="GO:0006355">
    <property type="term" value="P:regulation of DNA-templated transcription"/>
    <property type="evidence" value="ECO:0007669"/>
    <property type="project" value="InterPro"/>
</dbReference>
<dbReference type="SUPFAM" id="SSF52172">
    <property type="entry name" value="CheY-like"/>
    <property type="match status" value="1"/>
</dbReference>
<dbReference type="Gene3D" id="6.10.250.690">
    <property type="match status" value="1"/>
</dbReference>
<name>A0A7G6T6I1_9HYPH</name>
<dbReference type="Pfam" id="PF02518">
    <property type="entry name" value="HATPase_c"/>
    <property type="match status" value="1"/>
</dbReference>
<keyword evidence="2" id="KW-0597">Phosphoprotein</keyword>
<dbReference type="Gene3D" id="3.40.50.2300">
    <property type="match status" value="1"/>
</dbReference>
<dbReference type="EMBL" id="CP050299">
    <property type="protein sequence ID" value="QND62363.1"/>
    <property type="molecule type" value="Genomic_DNA"/>
</dbReference>
<feature type="DNA-binding region" description="OmpR/PhoB-type" evidence="3">
    <location>
        <begin position="119"/>
        <end position="213"/>
    </location>
</feature>
<keyword evidence="6" id="KW-0614">Plasmid</keyword>
<dbReference type="PANTHER" id="PTHR48111">
    <property type="entry name" value="REGULATOR OF RPOS"/>
    <property type="match status" value="1"/>
</dbReference>
<evidence type="ECO:0000256" key="3">
    <source>
        <dbReference type="PROSITE-ProRule" id="PRU01091"/>
    </source>
</evidence>
<keyword evidence="1 3" id="KW-0238">DNA-binding</keyword>
<feature type="domain" description="OmpR/PhoB-type" evidence="5">
    <location>
        <begin position="119"/>
        <end position="213"/>
    </location>
</feature>
<geneLocation type="plasmid" evidence="6 7">
    <name>p_1</name>
</geneLocation>
<dbReference type="SUPFAM" id="SSF55874">
    <property type="entry name" value="ATPase domain of HSP90 chaperone/DNA topoisomerase II/histidine kinase"/>
    <property type="match status" value="1"/>
</dbReference>
<accession>A0A7G6T6I1</accession>
<protein>
    <submittedName>
        <fullName evidence="6">Response regulator</fullName>
    </submittedName>
</protein>
<evidence type="ECO:0000259" key="4">
    <source>
        <dbReference type="PROSITE" id="PS50110"/>
    </source>
</evidence>
<dbReference type="PANTHER" id="PTHR48111:SF36">
    <property type="entry name" value="TRANSCRIPTIONAL REGULATORY PROTEIN CUTR"/>
    <property type="match status" value="1"/>
</dbReference>
<dbReference type="InterPro" id="IPR011006">
    <property type="entry name" value="CheY-like_superfamily"/>
</dbReference>
<evidence type="ECO:0000256" key="2">
    <source>
        <dbReference type="PROSITE-ProRule" id="PRU00169"/>
    </source>
</evidence>
<dbReference type="RefSeq" id="WP_183455087.1">
    <property type="nucleotide sequence ID" value="NZ_CP050299.1"/>
</dbReference>
<dbReference type="InterPro" id="IPR036890">
    <property type="entry name" value="HATPase_C_sf"/>
</dbReference>
<dbReference type="GO" id="GO:0032993">
    <property type="term" value="C:protein-DNA complex"/>
    <property type="evidence" value="ECO:0007669"/>
    <property type="project" value="TreeGrafter"/>
</dbReference>
<dbReference type="PROSITE" id="PS51755">
    <property type="entry name" value="OMPR_PHOB"/>
    <property type="match status" value="1"/>
</dbReference>
<dbReference type="Gene3D" id="1.10.10.10">
    <property type="entry name" value="Winged helix-like DNA-binding domain superfamily/Winged helix DNA-binding domain"/>
    <property type="match status" value="1"/>
</dbReference>
<feature type="domain" description="Response regulatory" evidence="4">
    <location>
        <begin position="1"/>
        <end position="112"/>
    </location>
</feature>
<dbReference type="Proteomes" id="UP000515465">
    <property type="component" value="Plasmid p_1"/>
</dbReference>
<dbReference type="GO" id="GO:0000976">
    <property type="term" value="F:transcription cis-regulatory region binding"/>
    <property type="evidence" value="ECO:0007669"/>
    <property type="project" value="TreeGrafter"/>
</dbReference>
<dbReference type="Gene3D" id="3.30.565.10">
    <property type="entry name" value="Histidine kinase-like ATPase, C-terminal domain"/>
    <property type="match status" value="1"/>
</dbReference>
<organism evidence="6 7">
    <name type="scientific">Mesorhizobium huakuii</name>
    <dbReference type="NCBI Taxonomy" id="28104"/>
    <lineage>
        <taxon>Bacteria</taxon>
        <taxon>Pseudomonadati</taxon>
        <taxon>Pseudomonadota</taxon>
        <taxon>Alphaproteobacteria</taxon>
        <taxon>Hyphomicrobiales</taxon>
        <taxon>Phyllobacteriaceae</taxon>
        <taxon>Mesorhizobium</taxon>
    </lineage>
</organism>
<sequence>MYILLIGHNEDFVRDVREHTMGHAVDWAKDLSEARDKASLFAYDLVLLDIELPDGNGIDYLREMKKRPDSAPVIIVAGRDQDEIEGLNAGAADYLAKPFNFGVLSARIHAVGRRHGKFPEPYCVGTLSINSAERRCERDGQPVYLTACEWTVFNCLLRRPGTLVSKAKIEDVLFSLGSEIESNTVEVYVSRLRKKIGGDRIATVRGVGYSFVAESVLDHVDLVREVRSKVNDLLKKPWFAGRLILDVDGCPSLVRKFEDALAVDLALHYLLDNALTHGLPDTLATVSVRANGTIAIVNAGPVVPLPDLDEITERYEYERRKTQPDFPGLPLANHVIKHVGGSLEFASPAPGREDGFEAIIRIPQ</sequence>
<evidence type="ECO:0000313" key="6">
    <source>
        <dbReference type="EMBL" id="QND62363.1"/>
    </source>
</evidence>
<evidence type="ECO:0000313" key="7">
    <source>
        <dbReference type="Proteomes" id="UP000515465"/>
    </source>
</evidence>
<reference evidence="7" key="1">
    <citation type="journal article" date="2020" name="Mol. Plant Microbe">
        <title>Rhizobial microsymbionts of the narrowly endemic Oxytropis species growing in Kamchatka are characterized by significant genetic diversity and possess a set of genes that are associated with T3SS and T6SS secretion systems and can affect the development of symbiosis.</title>
        <authorList>
            <person name="Safronova V."/>
            <person name="Guro P."/>
            <person name="Sazanova A."/>
            <person name="Kuznetsova I."/>
            <person name="Belimov A."/>
            <person name="Yakubov V."/>
            <person name="Chirak E."/>
            <person name="Afonin A."/>
            <person name="Gogolev Y."/>
            <person name="Andronov E."/>
            <person name="Tikhonovich I."/>
        </authorList>
    </citation>
    <scope>NUCLEOTIDE SEQUENCE [LARGE SCALE GENOMIC DNA]</scope>
    <source>
        <strain evidence="7">583</strain>
        <plasmid evidence="7">p_1</plasmid>
    </source>
</reference>
<dbReference type="InterPro" id="IPR001789">
    <property type="entry name" value="Sig_transdc_resp-reg_receiver"/>
</dbReference>
<gene>
    <name evidence="6" type="ORF">HB778_40975</name>
</gene>